<feature type="transmembrane region" description="Helical" evidence="1">
    <location>
        <begin position="125"/>
        <end position="143"/>
    </location>
</feature>
<evidence type="ECO:0000256" key="1">
    <source>
        <dbReference type="SAM" id="Phobius"/>
    </source>
</evidence>
<feature type="transmembrane region" description="Helical" evidence="1">
    <location>
        <begin position="7"/>
        <end position="26"/>
    </location>
</feature>
<keyword evidence="3" id="KW-1185">Reference proteome</keyword>
<keyword evidence="1" id="KW-1133">Transmembrane helix</keyword>
<organism evidence="2 3">
    <name type="scientific">Caenorhabditis angaria</name>
    <dbReference type="NCBI Taxonomy" id="860376"/>
    <lineage>
        <taxon>Eukaryota</taxon>
        <taxon>Metazoa</taxon>
        <taxon>Ecdysozoa</taxon>
        <taxon>Nematoda</taxon>
        <taxon>Chromadorea</taxon>
        <taxon>Rhabditida</taxon>
        <taxon>Rhabditina</taxon>
        <taxon>Rhabditomorpha</taxon>
        <taxon>Rhabditoidea</taxon>
        <taxon>Rhabditidae</taxon>
        <taxon>Peloderinae</taxon>
        <taxon>Caenorhabditis</taxon>
    </lineage>
</organism>
<comment type="caution">
    <text evidence="2">The sequence shown here is derived from an EMBL/GenBank/DDBJ whole genome shotgun (WGS) entry which is preliminary data.</text>
</comment>
<dbReference type="AlphaFoldDB" id="A0A9P1N4X5"/>
<protein>
    <submittedName>
        <fullName evidence="2">Uncharacterized protein</fullName>
    </submittedName>
</protein>
<name>A0A9P1N4X5_9PELO</name>
<dbReference type="EMBL" id="CANHGI010000004">
    <property type="protein sequence ID" value="CAI5447972.1"/>
    <property type="molecule type" value="Genomic_DNA"/>
</dbReference>
<reference evidence="2" key="1">
    <citation type="submission" date="2022-11" db="EMBL/GenBank/DDBJ databases">
        <authorList>
            <person name="Kikuchi T."/>
        </authorList>
    </citation>
    <scope>NUCLEOTIDE SEQUENCE</scope>
    <source>
        <strain evidence="2">PS1010</strain>
    </source>
</reference>
<sequence>MQKFVNFQYWLTSGVYLFGVGVFVLSKYHDEEKICVSSVLLELEGYFAGNLPMILCYCYELINVISVSEINLILLCFLHISFENISKIIQIPGIYGFAVQLIAMFQIETPYRISYKCPSEFQTPILNTIRLFSWPILVIYAIISLKSKINRNLEILAILIYGNIRLIFENIGFFEDFWIYDSRNFMLSISFPMIFMFSEKIGEFRYFARVSPQN</sequence>
<evidence type="ECO:0000313" key="3">
    <source>
        <dbReference type="Proteomes" id="UP001152747"/>
    </source>
</evidence>
<proteinExistence type="predicted"/>
<dbReference type="Proteomes" id="UP001152747">
    <property type="component" value="Unassembled WGS sequence"/>
</dbReference>
<accession>A0A9P1N4X5</accession>
<gene>
    <name evidence="2" type="ORF">CAMP_LOCUS10609</name>
</gene>
<evidence type="ECO:0000313" key="2">
    <source>
        <dbReference type="EMBL" id="CAI5447972.1"/>
    </source>
</evidence>
<keyword evidence="1" id="KW-0812">Transmembrane</keyword>
<feature type="transmembrane region" description="Helical" evidence="1">
    <location>
        <begin position="94"/>
        <end position="113"/>
    </location>
</feature>
<keyword evidence="1" id="KW-0472">Membrane</keyword>